<sequence>MKKSVVWFRNDLRLRDNEALYKAAKASDIVYPVYIFDPRMFRLTELGFPKTGGHRLKFLLEAVEDLRNSLQACGSNLVIRVGLPELILPELAARVGATALYCSKESLSEEQKVEIALEEKLNQMKVRMDSFWQHTLYHEEDVPWPIRQVPEVFTSFRKEAEKTVQVRAEFPTITELQPFTDIDAGKIPSCNDLGIREEESDPRGVLHFRGGEKEAWQRISYYFWEEDLLKNYKFTRNQLLGGDYSSKLSPWLSLGCISAKSVFHELKRYEQERKKNISTYWLFFELLWRDFFRFMAKKHGAKIFMINGLNEYSSEFSENHGLFEKWKNGETGEPFIDANMKELLLTGYMSNRGRQNAASYLMHDLGIKWTWGASWFENRLIDYDASSNWLNWAYIAGVGNDPRNGRQFNIESQTARYDPRGEYISHWLADAAISKSL</sequence>
<comment type="function">
    <text evidence="7">May have a photoreceptor function.</text>
</comment>
<dbReference type="SUPFAM" id="SSF48173">
    <property type="entry name" value="Cryptochrome/photolyase FAD-binding domain"/>
    <property type="match status" value="1"/>
</dbReference>
<evidence type="ECO:0000256" key="3">
    <source>
        <dbReference type="ARBA" id="ARBA00022630"/>
    </source>
</evidence>
<dbReference type="InterPro" id="IPR006050">
    <property type="entry name" value="DNA_photolyase_N"/>
</dbReference>
<keyword evidence="4 6" id="KW-0274">FAD</keyword>
<dbReference type="PRINTS" id="PR00147">
    <property type="entry name" value="DNAPHOTLYASE"/>
</dbReference>
<comment type="cofactor">
    <cofactor evidence="6 7">
        <name>FAD</name>
        <dbReference type="ChEBI" id="CHEBI:57692"/>
    </cofactor>
    <text evidence="6 7">Binds 1 FAD per subunit.</text>
</comment>
<dbReference type="Gene3D" id="3.40.50.620">
    <property type="entry name" value="HUPs"/>
    <property type="match status" value="1"/>
</dbReference>
<evidence type="ECO:0000256" key="7">
    <source>
        <dbReference type="RuleBase" id="RU367151"/>
    </source>
</evidence>
<evidence type="ECO:0000256" key="2">
    <source>
        <dbReference type="ARBA" id="ARBA00017881"/>
    </source>
</evidence>
<evidence type="ECO:0000256" key="6">
    <source>
        <dbReference type="PIRSR" id="PIRSR602081-1"/>
    </source>
</evidence>
<evidence type="ECO:0000313" key="9">
    <source>
        <dbReference type="EMBL" id="MCA6078450.1"/>
    </source>
</evidence>
<proteinExistence type="inferred from homology"/>
<keyword evidence="5 7" id="KW-0157">Chromophore</keyword>
<keyword evidence="10" id="KW-1185">Reference proteome</keyword>
<feature type="binding site" evidence="6">
    <location>
        <begin position="245"/>
        <end position="249"/>
    </location>
    <ligand>
        <name>FAD</name>
        <dbReference type="ChEBI" id="CHEBI:57692"/>
    </ligand>
</feature>
<accession>A0A9X1HV29</accession>
<evidence type="ECO:0000256" key="1">
    <source>
        <dbReference type="ARBA" id="ARBA00005862"/>
    </source>
</evidence>
<evidence type="ECO:0000256" key="5">
    <source>
        <dbReference type="ARBA" id="ARBA00022991"/>
    </source>
</evidence>
<dbReference type="GO" id="GO:0071949">
    <property type="term" value="F:FAD binding"/>
    <property type="evidence" value="ECO:0007669"/>
    <property type="project" value="TreeGrafter"/>
</dbReference>
<dbReference type="InterPro" id="IPR005101">
    <property type="entry name" value="Cryptochr/Photolyase_FAD-bd"/>
</dbReference>
<protein>
    <recommendedName>
        <fullName evidence="2 7">Cryptochrome DASH</fullName>
    </recommendedName>
</protein>
<dbReference type="AlphaFoldDB" id="A0A9X1HV29"/>
<feature type="binding site" evidence="6">
    <location>
        <position position="232"/>
    </location>
    <ligand>
        <name>FAD</name>
        <dbReference type="ChEBI" id="CHEBI:57692"/>
    </ligand>
</feature>
<dbReference type="GO" id="GO:0003677">
    <property type="term" value="F:DNA binding"/>
    <property type="evidence" value="ECO:0007669"/>
    <property type="project" value="TreeGrafter"/>
</dbReference>
<comment type="similarity">
    <text evidence="1 7">Belongs to the DNA photolyase class-1 family.</text>
</comment>
<dbReference type="Proteomes" id="UP001139409">
    <property type="component" value="Unassembled WGS sequence"/>
</dbReference>
<name>A0A9X1HV29_9BACT</name>
<dbReference type="InterPro" id="IPR014729">
    <property type="entry name" value="Rossmann-like_a/b/a_fold"/>
</dbReference>
<keyword evidence="3 6" id="KW-0285">Flavoprotein</keyword>
<evidence type="ECO:0000313" key="10">
    <source>
        <dbReference type="Proteomes" id="UP001139409"/>
    </source>
</evidence>
<dbReference type="PROSITE" id="PS51645">
    <property type="entry name" value="PHR_CRY_ALPHA_BETA"/>
    <property type="match status" value="1"/>
</dbReference>
<feature type="binding site" evidence="6">
    <location>
        <begin position="285"/>
        <end position="292"/>
    </location>
    <ligand>
        <name>FAD</name>
        <dbReference type="ChEBI" id="CHEBI:57692"/>
    </ligand>
</feature>
<comment type="cofactor">
    <cofactor evidence="7">
        <name>(6R)-5,10-methylene-5,6,7,8-tetrahydrofolate</name>
        <dbReference type="ChEBI" id="CHEBI:15636"/>
    </cofactor>
    <text evidence="7">Binds 1 5,10-methenyltetrahydrofolate (MTHF) per subunit.</text>
</comment>
<dbReference type="PANTHER" id="PTHR11455:SF22">
    <property type="entry name" value="CRYPTOCHROME DASH"/>
    <property type="match status" value="1"/>
</dbReference>
<organism evidence="9 10">
    <name type="scientific">Fulvivirga sedimenti</name>
    <dbReference type="NCBI Taxonomy" id="2879465"/>
    <lineage>
        <taxon>Bacteria</taxon>
        <taxon>Pseudomonadati</taxon>
        <taxon>Bacteroidota</taxon>
        <taxon>Cytophagia</taxon>
        <taxon>Cytophagales</taxon>
        <taxon>Fulvivirgaceae</taxon>
        <taxon>Fulvivirga</taxon>
    </lineage>
</organism>
<dbReference type="EMBL" id="JAIXNE010000006">
    <property type="protein sequence ID" value="MCA6078450.1"/>
    <property type="molecule type" value="Genomic_DNA"/>
</dbReference>
<feature type="binding site" evidence="6">
    <location>
        <begin position="382"/>
        <end position="384"/>
    </location>
    <ligand>
        <name>FAD</name>
        <dbReference type="ChEBI" id="CHEBI:57692"/>
    </ligand>
</feature>
<dbReference type="Gene3D" id="1.10.579.10">
    <property type="entry name" value="DNA Cyclobutane Dipyrimidine Photolyase, subunit A, domain 3"/>
    <property type="match status" value="1"/>
</dbReference>
<dbReference type="SUPFAM" id="SSF52425">
    <property type="entry name" value="Cryptochrome/photolyase, N-terminal domain"/>
    <property type="match status" value="1"/>
</dbReference>
<reference evidence="9" key="1">
    <citation type="submission" date="2021-09" db="EMBL/GenBank/DDBJ databases">
        <title>Fulvivirga sp. isolated from coastal sediment.</title>
        <authorList>
            <person name="Yu H."/>
        </authorList>
    </citation>
    <scope>NUCLEOTIDE SEQUENCE</scope>
    <source>
        <strain evidence="9">1062</strain>
    </source>
</reference>
<dbReference type="PANTHER" id="PTHR11455">
    <property type="entry name" value="CRYPTOCHROME"/>
    <property type="match status" value="1"/>
</dbReference>
<feature type="domain" description="Photolyase/cryptochrome alpha/beta" evidence="8">
    <location>
        <begin position="2"/>
        <end position="136"/>
    </location>
</feature>
<dbReference type="GO" id="GO:0000719">
    <property type="term" value="P:photoreactive repair"/>
    <property type="evidence" value="ECO:0007669"/>
    <property type="project" value="TreeGrafter"/>
</dbReference>
<dbReference type="InterPro" id="IPR002081">
    <property type="entry name" value="Cryptochrome/DNA_photolyase_1"/>
</dbReference>
<evidence type="ECO:0000259" key="8">
    <source>
        <dbReference type="PROSITE" id="PS51645"/>
    </source>
</evidence>
<gene>
    <name evidence="9" type="ORF">LDX50_26490</name>
</gene>
<dbReference type="InterPro" id="IPR036155">
    <property type="entry name" value="Crypto/Photolyase_N_sf"/>
</dbReference>
<comment type="caution">
    <text evidence="9">The sequence shown here is derived from an EMBL/GenBank/DDBJ whole genome shotgun (WGS) entry which is preliminary data.</text>
</comment>
<dbReference type="Pfam" id="PF03441">
    <property type="entry name" value="FAD_binding_7"/>
    <property type="match status" value="1"/>
</dbReference>
<evidence type="ECO:0000256" key="4">
    <source>
        <dbReference type="ARBA" id="ARBA00022827"/>
    </source>
</evidence>
<dbReference type="Pfam" id="PF00875">
    <property type="entry name" value="DNA_photolyase"/>
    <property type="match status" value="1"/>
</dbReference>
<dbReference type="InterPro" id="IPR036134">
    <property type="entry name" value="Crypto/Photolyase_FAD-like_sf"/>
</dbReference>
<dbReference type="NCBIfam" id="TIGR02765">
    <property type="entry name" value="crypto_DASH"/>
    <property type="match status" value="1"/>
</dbReference>
<dbReference type="InterPro" id="IPR014133">
    <property type="entry name" value="Cry_DASH"/>
</dbReference>
<dbReference type="Gene3D" id="1.25.40.80">
    <property type="match status" value="1"/>
</dbReference>
<dbReference type="RefSeq" id="WP_225699308.1">
    <property type="nucleotide sequence ID" value="NZ_JAIXNE010000006.1"/>
</dbReference>
<dbReference type="GO" id="GO:0003904">
    <property type="term" value="F:deoxyribodipyrimidine photo-lyase activity"/>
    <property type="evidence" value="ECO:0007669"/>
    <property type="project" value="TreeGrafter"/>
</dbReference>